<keyword evidence="1" id="KW-0175">Coiled coil</keyword>
<protein>
    <recommendedName>
        <fullName evidence="3">Protein NO VEIN C-terminal domain-containing protein</fullName>
    </recommendedName>
</protein>
<gene>
    <name evidence="2" type="ORF">EZS27_023812</name>
</gene>
<evidence type="ECO:0000256" key="1">
    <source>
        <dbReference type="SAM" id="Coils"/>
    </source>
</evidence>
<dbReference type="Pfam" id="PF13589">
    <property type="entry name" value="HATPase_c_3"/>
    <property type="match status" value="1"/>
</dbReference>
<feature type="coiled-coil region" evidence="1">
    <location>
        <begin position="148"/>
        <end position="175"/>
    </location>
</feature>
<comment type="caution">
    <text evidence="2">The sequence shown here is derived from an EMBL/GenBank/DDBJ whole genome shotgun (WGS) entry which is preliminary data.</text>
</comment>
<dbReference type="AlphaFoldDB" id="A0A5J4R0H1"/>
<dbReference type="InterPro" id="IPR036890">
    <property type="entry name" value="HATPase_C_sf"/>
</dbReference>
<accession>A0A5J4R0H1</accession>
<dbReference type="NCBIfam" id="NF047352">
    <property type="entry name" value="P_loop_sacsin"/>
    <property type="match status" value="1"/>
</dbReference>
<sequence>MDKIFTEEQRIEAKKNAKEASLRQDNMQHAKKIMLGIDNLDNNSSNRAIWELVQNARDLSTTCEITIKLTEKEFIFSHNGKTFTPDTLGSLIKQVSSKSDEDKELVGQYGTGFLTTHSFGRRFTVNGSLEIATNVFVDITDFEINRIAENSDELIEKLKDQLLNAEGLLDAEVSEKQELTSFHYYFDDDNEKNSAIEAVNSCPNLIPYVLTFNKKIHSFHIINDLKKEQVLFKRKSVDKVKDNLYVSLIEISNSESSIIEKEIYTLKNENQNIEVVLPLGKNNEVIRLDLKIPRIFFYFPLIGTELWGIDFIIHSSQFIAKEKRNGIWLKSKNNATSVKEENNRAIIEEASAMIFEYLGHYVTEIKNAIYLARINFNRTSDNAELDEYFNFLQTKWVNVFRDFPIVLVDDSLTLPAKDCKFLSETLIEHSEYIDTIHTLSNYFWNKQIPTKTIIEDWSKIVEEWNDNAASFIKTDDLICRITKENDHDLLHHFYSFLKVIGKEHIFDERELIPNRYGELKKKKDLISPLSVDGILFDIASRLIKSKTDKFVNTHFTSLFPFPEYTRKDLNEDITNAITEYNKKITENKKLTDDEKKVLIDFCSQYPNLETQSVQKKLMPLICNYYEHPYKEQELLNIKDFEIDYRPSFRCLLRNFFLEMSQKNTEWVKERRAYIHDVLFNIYNYKDFDELIKSSAIFINQNDKFCLPTELSKEVDMPTPLKVLYISICKKDIKDDLVANDFEQYWNFSGHTIEGITLANKIEDKFLEDRFDNIEGHPNRAEILNIIKYITEIKDNGLWEKLFPRIASKKEVIMMSTITDKGRKESMFKILAVENPNTLNSLAELSHENPNTLNSLIELSHENPNTLNSLVKLSHENPNTLNSLIELSHENPNTLNSLAELFQTGNLEQIIKLGKETLIEENNKKNDLEFKKEIGCNIEKLLQEGLQDKMPISLNACVLDEQGGQDIVIKINNEIYYYIEIKSRWSSEDSVEMSPLQMKRSVENKDCYALCGINLHDYALDNEKERFYPKFDDIKERIKVLTNIGTYIEPLLSENIKARNNPDLVTISGDYRGRVPQSLLNKQGSPFDSLVDIILQKLTN</sequence>
<name>A0A5J4R0H1_9ZZZZ</name>
<proteinExistence type="predicted"/>
<evidence type="ECO:0008006" key="3">
    <source>
        <dbReference type="Google" id="ProtNLM"/>
    </source>
</evidence>
<reference evidence="2" key="1">
    <citation type="submission" date="2019-03" db="EMBL/GenBank/DDBJ databases">
        <title>Single cell metagenomics reveals metabolic interactions within the superorganism composed of flagellate Streblomastix strix and complex community of Bacteroidetes bacteria on its surface.</title>
        <authorList>
            <person name="Treitli S.C."/>
            <person name="Kolisko M."/>
            <person name="Husnik F."/>
            <person name="Keeling P."/>
            <person name="Hampl V."/>
        </authorList>
    </citation>
    <scope>NUCLEOTIDE SEQUENCE</scope>
    <source>
        <strain evidence="2">STM</strain>
    </source>
</reference>
<organism evidence="2">
    <name type="scientific">termite gut metagenome</name>
    <dbReference type="NCBI Taxonomy" id="433724"/>
    <lineage>
        <taxon>unclassified sequences</taxon>
        <taxon>metagenomes</taxon>
        <taxon>organismal metagenomes</taxon>
    </lineage>
</organism>
<dbReference type="EMBL" id="SNRY01002036">
    <property type="protein sequence ID" value="KAA6327179.1"/>
    <property type="molecule type" value="Genomic_DNA"/>
</dbReference>
<evidence type="ECO:0000313" key="2">
    <source>
        <dbReference type="EMBL" id="KAA6327179.1"/>
    </source>
</evidence>
<dbReference type="SUPFAM" id="SSF55874">
    <property type="entry name" value="ATPase domain of HSP90 chaperone/DNA topoisomerase II/histidine kinase"/>
    <property type="match status" value="1"/>
</dbReference>